<dbReference type="STRING" id="1247726.MIM_c37730"/>
<organism evidence="1 2">
    <name type="scientific">Advenella mimigardefordensis (strain DSM 17166 / LMG 22922 / DPN7)</name>
    <dbReference type="NCBI Taxonomy" id="1247726"/>
    <lineage>
        <taxon>Bacteria</taxon>
        <taxon>Pseudomonadati</taxon>
        <taxon>Pseudomonadota</taxon>
        <taxon>Betaproteobacteria</taxon>
        <taxon>Burkholderiales</taxon>
        <taxon>Alcaligenaceae</taxon>
    </lineage>
</organism>
<protein>
    <submittedName>
        <fullName evidence="1">Uncharacterized protein</fullName>
    </submittedName>
</protein>
<evidence type="ECO:0000313" key="2">
    <source>
        <dbReference type="Proteomes" id="UP000019095"/>
    </source>
</evidence>
<dbReference type="PATRIC" id="fig|1247726.3.peg.4166"/>
<proteinExistence type="predicted"/>
<accession>W0PJV1</accession>
<dbReference type="RefSeq" id="WP_025374530.1">
    <property type="nucleotide sequence ID" value="NZ_CP003915.1"/>
</dbReference>
<dbReference type="EMBL" id="CP003915">
    <property type="protein sequence ID" value="AHG65830.1"/>
    <property type="molecule type" value="Genomic_DNA"/>
</dbReference>
<dbReference type="eggNOG" id="COG1506">
    <property type="taxonomic scope" value="Bacteria"/>
</dbReference>
<name>W0PJV1_ADVMD</name>
<dbReference type="Proteomes" id="UP000019095">
    <property type="component" value="Chromosome"/>
</dbReference>
<keyword evidence="2" id="KW-1185">Reference proteome</keyword>
<dbReference type="HOGENOM" id="CLU_716956_0_0_4"/>
<dbReference type="OrthoDB" id="7775014at2"/>
<dbReference type="AlphaFoldDB" id="W0PJV1"/>
<gene>
    <name evidence="1" type="ORF">MIM_c37730</name>
</gene>
<sequence length="385" mass="43699">MPYNRMNSYEKRSVMQIQNPDITNALQRKIELQENGIILSTDGAAGLEYAFYLEHSNGLEKKYYSDNLTHFFQIHPNLGRYTATFFYKKNTTIISHKIAFVIGEQQKIFLIKKANLATSKHFKIDNYDIGSNTTFVVFNGSGSTIYSPPFGLSFLLCRGYNVIVCLQNNNQYQGLSFEDFGKYVGPAVKGKATYLYGSSLGGYCAVYYAGAVKGHVIASAPRNSAHPALITYSPKKNNYNADDFQHKDIFENELSPASVNIFIDPHVPEDVFFLNNYVRTAYPKVNLLEYQHAGHEVLMHVNRIGHLKNIIGAIVDNRPFEIDQNTDSEFTEIGKAHFFLKKQDIRRATIYYQRALNRKSPNKAVAAKIRAIKRELGLLKNQKSV</sequence>
<reference evidence="1 2" key="1">
    <citation type="journal article" date="2014" name="Microbiology">
        <title>Unravelling the complete genome sequence of Advenella mimigardefordensis strain DPN7T and novel insights in the catabolism of the xenobiotic polythioester precursor 3,3'-dithiodipropionate.</title>
        <authorList>
            <person name="Wubbeler J.H."/>
            <person name="Hiessl S."/>
            <person name="Schuldes J."/>
            <person name="Thurmer A."/>
            <person name="Daniel R."/>
            <person name="Steinbuchel A."/>
        </authorList>
    </citation>
    <scope>NUCLEOTIDE SEQUENCE [LARGE SCALE GENOMIC DNA]</scope>
    <source>
        <strain evidence="2">DSM 17166 / LMG 22922 / DPN7</strain>
    </source>
</reference>
<dbReference type="SUPFAM" id="SSF53474">
    <property type="entry name" value="alpha/beta-Hydrolases"/>
    <property type="match status" value="1"/>
</dbReference>
<dbReference type="InterPro" id="IPR029058">
    <property type="entry name" value="AB_hydrolase_fold"/>
</dbReference>
<evidence type="ECO:0000313" key="1">
    <source>
        <dbReference type="EMBL" id="AHG65830.1"/>
    </source>
</evidence>
<dbReference type="KEGG" id="amim:MIM_c37730"/>